<keyword evidence="3" id="KW-0812">Transmembrane</keyword>
<evidence type="ECO:0000313" key="4">
    <source>
        <dbReference type="EMBL" id="KRQ87909.1"/>
    </source>
</evidence>
<dbReference type="GO" id="GO:0016020">
    <property type="term" value="C:membrane"/>
    <property type="evidence" value="ECO:0007669"/>
    <property type="project" value="InterPro"/>
</dbReference>
<dbReference type="PIRSF" id="PIRSF005690">
    <property type="entry name" value="GerBA"/>
    <property type="match status" value="1"/>
</dbReference>
<feature type="transmembrane region" description="Helical" evidence="3">
    <location>
        <begin position="287"/>
        <end position="309"/>
    </location>
</feature>
<evidence type="ECO:0000256" key="2">
    <source>
        <dbReference type="ARBA" id="ARBA00023136"/>
    </source>
</evidence>
<dbReference type="PANTHER" id="PTHR22550">
    <property type="entry name" value="SPORE GERMINATION PROTEIN"/>
    <property type="match status" value="1"/>
</dbReference>
<dbReference type="Proteomes" id="UP000052015">
    <property type="component" value="Unassembled WGS sequence"/>
</dbReference>
<dbReference type="InterPro" id="IPR050768">
    <property type="entry name" value="UPF0353/GerABKA_families"/>
</dbReference>
<comment type="caution">
    <text evidence="4">The sequence shown here is derived from an EMBL/GenBank/DDBJ whole genome shotgun (WGS) entry which is preliminary data.</text>
</comment>
<evidence type="ECO:0000313" key="5">
    <source>
        <dbReference type="Proteomes" id="UP000052015"/>
    </source>
</evidence>
<dbReference type="Pfam" id="PF03323">
    <property type="entry name" value="GerA"/>
    <property type="match status" value="1"/>
</dbReference>
<feature type="transmembrane region" description="Helical" evidence="3">
    <location>
        <begin position="377"/>
        <end position="398"/>
    </location>
</feature>
<evidence type="ECO:0000256" key="3">
    <source>
        <dbReference type="SAM" id="Phobius"/>
    </source>
</evidence>
<dbReference type="OrthoDB" id="9772630at2"/>
<protein>
    <submittedName>
        <fullName evidence="4">Spore germination protein A1</fullName>
    </submittedName>
</protein>
<dbReference type="AlphaFoldDB" id="A0A0R3K486"/>
<evidence type="ECO:0000256" key="1">
    <source>
        <dbReference type="ARBA" id="ARBA00005278"/>
    </source>
</evidence>
<dbReference type="RefSeq" id="WP_057975946.1">
    <property type="nucleotide sequence ID" value="NZ_LKHP01000001.1"/>
</dbReference>
<keyword evidence="2 3" id="KW-0472">Membrane</keyword>
<organism evidence="4 5">
    <name type="scientific">Caloramator mitchellensis</name>
    <dbReference type="NCBI Taxonomy" id="908809"/>
    <lineage>
        <taxon>Bacteria</taxon>
        <taxon>Bacillati</taxon>
        <taxon>Bacillota</taxon>
        <taxon>Clostridia</taxon>
        <taxon>Eubacteriales</taxon>
        <taxon>Clostridiaceae</taxon>
        <taxon>Caloramator</taxon>
    </lineage>
</organism>
<name>A0A0R3K486_CALMK</name>
<dbReference type="PANTHER" id="PTHR22550:SF16">
    <property type="entry name" value="SPORE GERMINATION PROTEIN"/>
    <property type="match status" value="1"/>
</dbReference>
<proteinExistence type="inferred from homology"/>
<keyword evidence="5" id="KW-1185">Reference proteome</keyword>
<dbReference type="GO" id="GO:0009847">
    <property type="term" value="P:spore germination"/>
    <property type="evidence" value="ECO:0007669"/>
    <property type="project" value="InterPro"/>
</dbReference>
<keyword evidence="3" id="KW-1133">Transmembrane helix</keyword>
<accession>A0A0R3K486</accession>
<comment type="similarity">
    <text evidence="1">Belongs to the GerABKA family.</text>
</comment>
<feature type="transmembrane region" description="Helical" evidence="3">
    <location>
        <begin position="410"/>
        <end position="434"/>
    </location>
</feature>
<dbReference type="EMBL" id="LKHP01000001">
    <property type="protein sequence ID" value="KRQ87909.1"/>
    <property type="molecule type" value="Genomic_DNA"/>
</dbReference>
<reference evidence="4 5" key="1">
    <citation type="submission" date="2015-09" db="EMBL/GenBank/DDBJ databases">
        <title>Draft genome sequence of a Caloramator mitchellensis, a moderate thermophile from the Great Artesian Basin of Australia.</title>
        <authorList>
            <person name="Patel B.K."/>
        </authorList>
    </citation>
    <scope>NUCLEOTIDE SEQUENCE [LARGE SCALE GENOMIC DNA]</scope>
    <source>
        <strain evidence="4 5">VF08</strain>
    </source>
</reference>
<dbReference type="STRING" id="908809.ABG79_00074"/>
<sequence>MPSERLINDVYANIDLISSNVPSNMNFIKREVTILGSIPCFVLFISGIADKGIVEEIVIKPLMQKGSKINNQNIIDDLVKKCILASDLTVSDSIPEICYELLNGKCVVLVENIKSAVICNTASEKYRSIQESTTEKSVYGLRESFTENLNLNITMLQRKVKNPNLKVEKYMIGDKFKTEVALTYIDGIIDPLVLTNIKSRLAGLKAPAIITGGILEQFIDNRPYNLFPITKSTERPDKVVFDLLEGKAAIFISESSTALIAPATFFEFFQGFEDYSERTILANFSRLMRFIAILTVMILEPIYLVLLIYNPELFPYKLMSLIISSRQNIPLPPLLEILAMGVAIEILREGGLRLPNPIGTTLAIVGGIVIGESATRAGLVSYVTLFIVAITVICTFIIPSYQMALTIRFIRFPMLILGQMFGFYGLLVGFYFLLVHLTKMESFGIAYFSPIVPSRFTDLLDSFIRAPLKNILIEPKSLHPSRKSPK</sequence>
<dbReference type="InterPro" id="IPR004995">
    <property type="entry name" value="Spore_Ger"/>
</dbReference>
<gene>
    <name evidence="4" type="primary">gerAA</name>
    <name evidence="4" type="ORF">ABG79_00074</name>
</gene>